<dbReference type="EMBL" id="JBBNAG010000005">
    <property type="protein sequence ID" value="KAK9132114.1"/>
    <property type="molecule type" value="Genomic_DNA"/>
</dbReference>
<keyword evidence="3" id="KW-1185">Reference proteome</keyword>
<evidence type="ECO:0000256" key="1">
    <source>
        <dbReference type="SAM" id="MobiDB-lite"/>
    </source>
</evidence>
<gene>
    <name evidence="2" type="ORF">Scep_011642</name>
</gene>
<sequence>MSTSPRKGFSVHVDPRGPENRDIGREIAHSQKALSRTPSSSSESNARESLRRFRFLVEGGSDPWRETPGGRKKEATWFGFDGGGAYARRDGGEEVRRAHRSKDRRLSAAQRQRTWRHFRGGGTWRKNNARRARRRRDLRRRRRRNAEAARESGEWSGRRR</sequence>
<dbReference type="Proteomes" id="UP001419268">
    <property type="component" value="Unassembled WGS sequence"/>
</dbReference>
<proteinExistence type="predicted"/>
<feature type="compositionally biased region" description="Low complexity" evidence="1">
    <location>
        <begin position="33"/>
        <end position="44"/>
    </location>
</feature>
<dbReference type="AlphaFoldDB" id="A0AAP0P6P5"/>
<feature type="region of interest" description="Disordered" evidence="1">
    <location>
        <begin position="1"/>
        <end position="48"/>
    </location>
</feature>
<feature type="compositionally biased region" description="Basic residues" evidence="1">
    <location>
        <begin position="127"/>
        <end position="144"/>
    </location>
</feature>
<reference evidence="2 3" key="1">
    <citation type="submission" date="2024-01" db="EMBL/GenBank/DDBJ databases">
        <title>Genome assemblies of Stephania.</title>
        <authorList>
            <person name="Yang L."/>
        </authorList>
    </citation>
    <scope>NUCLEOTIDE SEQUENCE [LARGE SCALE GENOMIC DNA]</scope>
    <source>
        <strain evidence="2">JXDWG</strain>
        <tissue evidence="2">Leaf</tissue>
    </source>
</reference>
<organism evidence="2 3">
    <name type="scientific">Stephania cephalantha</name>
    <dbReference type="NCBI Taxonomy" id="152367"/>
    <lineage>
        <taxon>Eukaryota</taxon>
        <taxon>Viridiplantae</taxon>
        <taxon>Streptophyta</taxon>
        <taxon>Embryophyta</taxon>
        <taxon>Tracheophyta</taxon>
        <taxon>Spermatophyta</taxon>
        <taxon>Magnoliopsida</taxon>
        <taxon>Ranunculales</taxon>
        <taxon>Menispermaceae</taxon>
        <taxon>Menispermoideae</taxon>
        <taxon>Cissampelideae</taxon>
        <taxon>Stephania</taxon>
    </lineage>
</organism>
<feature type="compositionally biased region" description="Basic and acidic residues" evidence="1">
    <location>
        <begin position="13"/>
        <end position="29"/>
    </location>
</feature>
<protein>
    <submittedName>
        <fullName evidence="2">Uncharacterized protein</fullName>
    </submittedName>
</protein>
<accession>A0AAP0P6P5</accession>
<evidence type="ECO:0000313" key="2">
    <source>
        <dbReference type="EMBL" id="KAK9132114.1"/>
    </source>
</evidence>
<feature type="region of interest" description="Disordered" evidence="1">
    <location>
        <begin position="88"/>
        <end position="160"/>
    </location>
</feature>
<name>A0AAP0P6P5_9MAGN</name>
<evidence type="ECO:0000313" key="3">
    <source>
        <dbReference type="Proteomes" id="UP001419268"/>
    </source>
</evidence>
<feature type="compositionally biased region" description="Basic and acidic residues" evidence="1">
    <location>
        <begin position="145"/>
        <end position="160"/>
    </location>
</feature>
<comment type="caution">
    <text evidence="2">The sequence shown here is derived from an EMBL/GenBank/DDBJ whole genome shotgun (WGS) entry which is preliminary data.</text>
</comment>